<keyword evidence="3" id="KW-0813">Transport</keyword>
<dbReference type="GO" id="GO:0005524">
    <property type="term" value="F:ATP binding"/>
    <property type="evidence" value="ECO:0007669"/>
    <property type="project" value="UniProtKB-KW"/>
</dbReference>
<feature type="transmembrane region" description="Helical" evidence="10">
    <location>
        <begin position="972"/>
        <end position="995"/>
    </location>
</feature>
<evidence type="ECO:0000259" key="11">
    <source>
        <dbReference type="PROSITE" id="PS50893"/>
    </source>
</evidence>
<evidence type="ECO:0000313" key="12">
    <source>
        <dbReference type="EMBL" id="KAF4670224.1"/>
    </source>
</evidence>
<sequence>MTDVAVSTTRKHHGSLLWAQIGALTKKNFILSRRSKLTVCCEILLPLIVAIAALLIPPFANTNGNVLKTMPAADNPVNPGGSGPDLRVGTTSYADEARQLYSSLSLSGLVPYSTFFRQSNLILLVDKCLCGTLAIGPSGSQRAEAFASYLRGRIGAAGSVGTCGGAPLLSLTTSISDPSAYVKSPAYGSDSHPEICYYMDVGKENEVTIRSNATTGASDDYSDYTRYWYAENGDYQHGDPIDNGLDYYDTLDFPLLMATWMDYLRSSDVPVAALYPMPYPSYKERGSGGTMKQLSGIVGALLFTFSAFSVSRKLISERRGRLREGMRIMGLHDLPYNLSWYAWYFVFYFVLAIAVALLSLGILSPFGALWLFLLTFLYFYASMAFAFSVSTLFKYPNSGSTLTAVIYYILSFVLVAVHRETDKWAVSLLPQCAYTLVMQNLGQQVFLGLANPSSTLKFEEFNLIQGLIMLLVDIVLWTAVYLYLDQVVPHEYRSSRKFYFLFTRSFWREMRGQNISDDGETQGSSDQSSEERTSSNDERQYGIEKVSGEYQKELEREQATIGIHDLRVHFKSVRAVDGLDLTMYRDELFVLLGHNGAGKSTTINVLSTGYTLSIAKKDSKVPDEPLVKVVQKSIDDPSSVRVRSSAGQELSLQVPYSCASSFPKIFEGLEDCKSADQITSYGISISSMEDVFLNVARRSSPSSDSIGKGLGDDAYEIELKPTFSQQVRGLLMRRLVYAYRNWVGTLAALLIPMVVLLVLLGFQKTAVSIGDATSLTLRPSSNPYKAGPSQHIVAQWSTVDPFVVTVARNGQPLPSIDASLPLTNAEVHACSLLKPYDAIPYEPNTPPNSTLNNALCAGILRFSASLLGEDTAWFEVTALGVTSRSVFADMTALHMTPFALAGNQPLTVVNHPLPHTASQFSNSLTNFAVTFSVGGFYAIALTVVASTLLSYMMMEKTTKIKEQLYVSGCGLLPYWTASWVFDFLFSLIAVCLTFIPLRVYEVNTYLQPDNQAAVWALLVGFCFATPPFNYLISVVARTSTIATYMRIASSILGGLVGSFAISVLFFARISPLAGLILMWIVRVFPTYSVAQGLTTIFFTGLQNTGAGSFTPKPFDSQILRTCHDTTVFDINGNPFNVCAFVAGDDVIMLFVYGVIYFGLLLFLDYKLNDDKWNPDRDLAVPPEKCGVEDERVIAEKERVSKLDPTTQMIYFKDLKKVFYPGKDSEVWAVRGINYALADGGVFGLLGVNGAGKTTTFRMLCGLIRPSAGHINLVGRPLQGNVYEVRKSVGYCPQQSPLLQGLTAKDHLYLYARIRGVPSNRISQHVDDLVKILQLERYIDKEAVKLSGGNQRKLCVGMALVGHPPIVFLDEPTTGVDPGARRRIWDVIHKIAHDRSKTYTAVILTTHSMEEADAVCETMVIQVDGQFRCIGTSQQIKSDYGRGYRLWIHFRDASEENKQRAMKQILAAEDAETSAHGEYVTLTDTHLTAQLTRLGISEQRLIDSVLTAGTLDETFNRTFNRGALASAAARALQHMNALQWLMQHVSPETRTLEEVGEFALPRDIDLGSIFSELSDADAKEELEMHDFQLSQTTLEQIFNTFARGDSGGKFRPNCAALQGKVFPVYDREAMLQFIPHHAMVHKDGDEMRVIHPGKLSILFMMKARDSVGQLLGKGTYDRSSKYLFHLSPGQVGDIIACNRLNLILNGDYNQKDARVHFRLHERYYREVTLERSGHRDLITVMMPEPAFFAVRTMLKAVLPSFYGWDLLLHDVTVQPDRFIEKLEEENAMDRGGEAEETPRRGD</sequence>
<dbReference type="InterPro" id="IPR003593">
    <property type="entry name" value="AAA+_ATPase"/>
</dbReference>
<dbReference type="PANTHER" id="PTHR19229">
    <property type="entry name" value="ATP-BINDING CASSETTE TRANSPORTER SUBFAMILY A ABCA"/>
    <property type="match status" value="1"/>
</dbReference>
<dbReference type="InterPro" id="IPR013525">
    <property type="entry name" value="ABC2_TM"/>
</dbReference>
<dbReference type="PROSITE" id="PS00211">
    <property type="entry name" value="ABC_TRANSPORTER_1"/>
    <property type="match status" value="1"/>
</dbReference>
<feature type="domain" description="ABC transporter" evidence="11">
    <location>
        <begin position="1209"/>
        <end position="1448"/>
    </location>
</feature>
<dbReference type="GO" id="GO:0003677">
    <property type="term" value="F:DNA binding"/>
    <property type="evidence" value="ECO:0007669"/>
    <property type="project" value="InterPro"/>
</dbReference>
<dbReference type="SUPFAM" id="SSF52540">
    <property type="entry name" value="P-loop containing nucleoside triphosphate hydrolases"/>
    <property type="match status" value="2"/>
</dbReference>
<evidence type="ECO:0000256" key="10">
    <source>
        <dbReference type="SAM" id="Phobius"/>
    </source>
</evidence>
<dbReference type="PROSITE" id="PS50893">
    <property type="entry name" value="ABC_TRANSPORTER_2"/>
    <property type="match status" value="1"/>
</dbReference>
<dbReference type="OrthoDB" id="10255969at2759"/>
<dbReference type="Gene3D" id="3.40.50.300">
    <property type="entry name" value="P-loop containing nucleotide triphosphate hydrolases"/>
    <property type="match status" value="2"/>
</dbReference>
<name>A0A7J6MFK3_PEROL</name>
<dbReference type="GO" id="GO:0016020">
    <property type="term" value="C:membrane"/>
    <property type="evidence" value="ECO:0007669"/>
    <property type="project" value="UniProtKB-SubCell"/>
</dbReference>
<feature type="transmembrane region" description="Helical" evidence="10">
    <location>
        <begin position="927"/>
        <end position="951"/>
    </location>
</feature>
<keyword evidence="7 10" id="KW-1133">Transmembrane helix</keyword>
<feature type="transmembrane region" description="Helical" evidence="10">
    <location>
        <begin position="1146"/>
        <end position="1163"/>
    </location>
</feature>
<reference evidence="12 13" key="1">
    <citation type="submission" date="2020-04" db="EMBL/GenBank/DDBJ databases">
        <title>Perkinsus olseni comparative genomics.</title>
        <authorList>
            <person name="Bogema D.R."/>
        </authorList>
    </citation>
    <scope>NUCLEOTIDE SEQUENCE [LARGE SCALE GENOMIC DNA]</scope>
    <source>
        <strain evidence="12">ATCC PRA-179</strain>
    </source>
</reference>
<keyword evidence="4 10" id="KW-0812">Transmembrane</keyword>
<feature type="transmembrane region" description="Helical" evidence="10">
    <location>
        <begin position="368"/>
        <end position="389"/>
    </location>
</feature>
<dbReference type="InterPro" id="IPR017871">
    <property type="entry name" value="ABC_transporter-like_CS"/>
</dbReference>
<dbReference type="SUPFAM" id="SSF54447">
    <property type="entry name" value="ssDNA-binding transcriptional regulator domain"/>
    <property type="match status" value="1"/>
</dbReference>
<feature type="transmembrane region" description="Helical" evidence="10">
    <location>
        <begin position="401"/>
        <end position="418"/>
    </location>
</feature>
<evidence type="ECO:0000256" key="8">
    <source>
        <dbReference type="ARBA" id="ARBA00023136"/>
    </source>
</evidence>
<feature type="transmembrane region" description="Helical" evidence="10">
    <location>
        <begin position="336"/>
        <end position="362"/>
    </location>
</feature>
<dbReference type="PANTHER" id="PTHR19229:SF250">
    <property type="entry name" value="ABC TRANSPORTER DOMAIN-CONTAINING PROTEIN-RELATED"/>
    <property type="match status" value="1"/>
</dbReference>
<keyword evidence="5" id="KW-0547">Nucleotide-binding</keyword>
<dbReference type="GO" id="GO:0006355">
    <property type="term" value="P:regulation of DNA-templated transcription"/>
    <property type="evidence" value="ECO:0007669"/>
    <property type="project" value="InterPro"/>
</dbReference>
<evidence type="ECO:0000256" key="2">
    <source>
        <dbReference type="ARBA" id="ARBA00008869"/>
    </source>
</evidence>
<evidence type="ECO:0000256" key="3">
    <source>
        <dbReference type="ARBA" id="ARBA00022448"/>
    </source>
</evidence>
<feature type="transmembrane region" description="Helical" evidence="10">
    <location>
        <begin position="37"/>
        <end position="60"/>
    </location>
</feature>
<dbReference type="GO" id="GO:0016887">
    <property type="term" value="F:ATP hydrolysis activity"/>
    <property type="evidence" value="ECO:0007669"/>
    <property type="project" value="InterPro"/>
</dbReference>
<evidence type="ECO:0000313" key="13">
    <source>
        <dbReference type="Proteomes" id="UP000570595"/>
    </source>
</evidence>
<organism evidence="12 13">
    <name type="scientific">Perkinsus olseni</name>
    <name type="common">Perkinsus atlanticus</name>
    <dbReference type="NCBI Taxonomy" id="32597"/>
    <lineage>
        <taxon>Eukaryota</taxon>
        <taxon>Sar</taxon>
        <taxon>Alveolata</taxon>
        <taxon>Perkinsozoa</taxon>
        <taxon>Perkinsea</taxon>
        <taxon>Perkinsida</taxon>
        <taxon>Perkinsidae</taxon>
        <taxon>Perkinsus</taxon>
    </lineage>
</organism>
<evidence type="ECO:0000256" key="4">
    <source>
        <dbReference type="ARBA" id="ARBA00022692"/>
    </source>
</evidence>
<evidence type="ECO:0000256" key="1">
    <source>
        <dbReference type="ARBA" id="ARBA00004141"/>
    </source>
</evidence>
<dbReference type="Proteomes" id="UP000570595">
    <property type="component" value="Unassembled WGS sequence"/>
</dbReference>
<dbReference type="GO" id="GO:0140359">
    <property type="term" value="F:ABC-type transporter activity"/>
    <property type="evidence" value="ECO:0007669"/>
    <property type="project" value="InterPro"/>
</dbReference>
<dbReference type="Pfam" id="PF12698">
    <property type="entry name" value="ABC2_membrane_3"/>
    <property type="match status" value="2"/>
</dbReference>
<dbReference type="InterPro" id="IPR026082">
    <property type="entry name" value="ABCA"/>
</dbReference>
<comment type="subcellular location">
    <subcellularLocation>
        <location evidence="1">Membrane</location>
        <topology evidence="1">Multi-pass membrane protein</topology>
    </subcellularLocation>
</comment>
<keyword evidence="6" id="KW-0067">ATP-binding</keyword>
<keyword evidence="8 10" id="KW-0472">Membrane</keyword>
<feature type="transmembrane region" description="Helical" evidence="10">
    <location>
        <begin position="1015"/>
        <end position="1035"/>
    </location>
</feature>
<accession>A0A7J6MFK3</accession>
<feature type="region of interest" description="Disordered" evidence="9">
    <location>
        <begin position="514"/>
        <end position="542"/>
    </location>
</feature>
<dbReference type="SMART" id="SM00382">
    <property type="entry name" value="AAA"/>
    <property type="match status" value="1"/>
</dbReference>
<dbReference type="Pfam" id="PF00005">
    <property type="entry name" value="ABC_tran"/>
    <property type="match status" value="2"/>
</dbReference>
<gene>
    <name evidence="12" type="ORF">FOZ61_001242</name>
</gene>
<evidence type="ECO:0000256" key="5">
    <source>
        <dbReference type="ARBA" id="ARBA00022741"/>
    </source>
</evidence>
<feature type="transmembrane region" description="Helical" evidence="10">
    <location>
        <begin position="1047"/>
        <end position="1069"/>
    </location>
</feature>
<evidence type="ECO:0000256" key="9">
    <source>
        <dbReference type="SAM" id="MobiDB-lite"/>
    </source>
</evidence>
<protein>
    <recommendedName>
        <fullName evidence="11">ABC transporter domain-containing protein</fullName>
    </recommendedName>
</protein>
<evidence type="ECO:0000256" key="7">
    <source>
        <dbReference type="ARBA" id="ARBA00022989"/>
    </source>
</evidence>
<dbReference type="InterPro" id="IPR027417">
    <property type="entry name" value="P-loop_NTPase"/>
</dbReference>
<dbReference type="InterPro" id="IPR009044">
    <property type="entry name" value="ssDNA-bd_transcriptional_reg"/>
</dbReference>
<feature type="transmembrane region" description="Helical" evidence="10">
    <location>
        <begin position="463"/>
        <end position="484"/>
    </location>
</feature>
<dbReference type="CDD" id="cd03263">
    <property type="entry name" value="ABC_subfamily_A"/>
    <property type="match status" value="1"/>
</dbReference>
<dbReference type="InterPro" id="IPR003439">
    <property type="entry name" value="ABC_transporter-like_ATP-bd"/>
</dbReference>
<dbReference type="FunFam" id="3.40.50.300:FF:000335">
    <property type="entry name" value="ATP binding cassette subfamily A member 5"/>
    <property type="match status" value="1"/>
</dbReference>
<comment type="similarity">
    <text evidence="2">Belongs to the ABC transporter superfamily. ABCA family.</text>
</comment>
<dbReference type="GO" id="GO:0005319">
    <property type="term" value="F:lipid transporter activity"/>
    <property type="evidence" value="ECO:0007669"/>
    <property type="project" value="TreeGrafter"/>
</dbReference>
<evidence type="ECO:0000256" key="6">
    <source>
        <dbReference type="ARBA" id="ARBA00022840"/>
    </source>
</evidence>
<dbReference type="EMBL" id="JABAHT010000013">
    <property type="protein sequence ID" value="KAF4670224.1"/>
    <property type="molecule type" value="Genomic_DNA"/>
</dbReference>
<proteinExistence type="inferred from homology"/>
<feature type="transmembrane region" description="Helical" evidence="10">
    <location>
        <begin position="742"/>
        <end position="762"/>
    </location>
</feature>
<comment type="caution">
    <text evidence="12">The sequence shown here is derived from an EMBL/GenBank/DDBJ whole genome shotgun (WGS) entry which is preliminary data.</text>
</comment>
<feature type="compositionally biased region" description="Basic and acidic residues" evidence="9">
    <location>
        <begin position="529"/>
        <end position="542"/>
    </location>
</feature>